<evidence type="ECO:0000313" key="2">
    <source>
        <dbReference type="EMBL" id="RKH65753.1"/>
    </source>
</evidence>
<comment type="caution">
    <text evidence="2">The sequence shown here is derived from an EMBL/GenBank/DDBJ whole genome shotgun (WGS) entry which is preliminary data.</text>
</comment>
<dbReference type="Proteomes" id="UP000267003">
    <property type="component" value="Unassembled WGS sequence"/>
</dbReference>
<evidence type="ECO:0000313" key="3">
    <source>
        <dbReference type="Proteomes" id="UP000267003"/>
    </source>
</evidence>
<keyword evidence="3" id="KW-1185">Reference proteome</keyword>
<proteinExistence type="predicted"/>
<feature type="compositionally biased region" description="Low complexity" evidence="1">
    <location>
        <begin position="15"/>
        <end position="28"/>
    </location>
</feature>
<feature type="region of interest" description="Disordered" evidence="1">
    <location>
        <begin position="1"/>
        <end position="34"/>
    </location>
</feature>
<accession>A0A3A8QAQ3</accession>
<organism evidence="2 3">
    <name type="scientific">Corallococcus aberystwythensis</name>
    <dbReference type="NCBI Taxonomy" id="2316722"/>
    <lineage>
        <taxon>Bacteria</taxon>
        <taxon>Pseudomonadati</taxon>
        <taxon>Myxococcota</taxon>
        <taxon>Myxococcia</taxon>
        <taxon>Myxococcales</taxon>
        <taxon>Cystobacterineae</taxon>
        <taxon>Myxococcaceae</taxon>
        <taxon>Corallococcus</taxon>
    </lineage>
</organism>
<name>A0A3A8QAQ3_9BACT</name>
<dbReference type="EMBL" id="RAWK01000089">
    <property type="protein sequence ID" value="RKH65753.1"/>
    <property type="molecule type" value="Genomic_DNA"/>
</dbReference>
<dbReference type="AlphaFoldDB" id="A0A3A8QAQ3"/>
<reference evidence="3" key="1">
    <citation type="submission" date="2018-09" db="EMBL/GenBank/DDBJ databases">
        <authorList>
            <person name="Livingstone P.G."/>
            <person name="Whitworth D.E."/>
        </authorList>
    </citation>
    <scope>NUCLEOTIDE SEQUENCE [LARGE SCALE GENOMIC DNA]</scope>
    <source>
        <strain evidence="3">AB050A</strain>
    </source>
</reference>
<protein>
    <submittedName>
        <fullName evidence="2">Uncharacterized protein</fullName>
    </submittedName>
</protein>
<evidence type="ECO:0000256" key="1">
    <source>
        <dbReference type="SAM" id="MobiDB-lite"/>
    </source>
</evidence>
<sequence>MGGVGCGPALEETPVPEAAPQEQAPVAPSEDEDRAVTAMSTTAIAWNDFGKTTVQYVAECVTGAYYHSCFFCGTNSLYSAEYSLSDCTSIGDIQNSCLTCDREVHAKTVYAELPDGDVILAEIDHNIVASDVIEFRLQSGSDVTWWKEVNLVGGGDNWRVWNQDGSSWCNWPNPSTNNCDTNSQWTHIVQDPSSRFIFSKAKWFGIHTEMYSLGGLGDHLTGGDRVTFRWIRD</sequence>
<gene>
    <name evidence="2" type="ORF">D7W81_16415</name>
</gene>